<reference evidence="1" key="2">
    <citation type="journal article" date="2015" name="Fish Shellfish Immunol.">
        <title>Early steps in the European eel (Anguilla anguilla)-Vibrio vulnificus interaction in the gills: Role of the RtxA13 toxin.</title>
        <authorList>
            <person name="Callol A."/>
            <person name="Pajuelo D."/>
            <person name="Ebbesson L."/>
            <person name="Teles M."/>
            <person name="MacKenzie S."/>
            <person name="Amaro C."/>
        </authorList>
    </citation>
    <scope>NUCLEOTIDE SEQUENCE</scope>
</reference>
<dbReference type="EMBL" id="GBXM01009201">
    <property type="protein sequence ID" value="JAH99376.1"/>
    <property type="molecule type" value="Transcribed_RNA"/>
</dbReference>
<reference evidence="1" key="1">
    <citation type="submission" date="2014-11" db="EMBL/GenBank/DDBJ databases">
        <authorList>
            <person name="Amaro Gonzalez C."/>
        </authorList>
    </citation>
    <scope>NUCLEOTIDE SEQUENCE</scope>
</reference>
<dbReference type="AlphaFoldDB" id="A0A0E9XAB8"/>
<evidence type="ECO:0000313" key="1">
    <source>
        <dbReference type="EMBL" id="JAH99376.1"/>
    </source>
</evidence>
<name>A0A0E9XAB8_ANGAN</name>
<sequence length="27" mass="2758">MPALARSGPYVSELSVVAVIVVSVKSV</sequence>
<proteinExistence type="predicted"/>
<protein>
    <submittedName>
        <fullName evidence="1">Uncharacterized protein</fullName>
    </submittedName>
</protein>
<organism evidence="1">
    <name type="scientific">Anguilla anguilla</name>
    <name type="common">European freshwater eel</name>
    <name type="synonym">Muraena anguilla</name>
    <dbReference type="NCBI Taxonomy" id="7936"/>
    <lineage>
        <taxon>Eukaryota</taxon>
        <taxon>Metazoa</taxon>
        <taxon>Chordata</taxon>
        <taxon>Craniata</taxon>
        <taxon>Vertebrata</taxon>
        <taxon>Euteleostomi</taxon>
        <taxon>Actinopterygii</taxon>
        <taxon>Neopterygii</taxon>
        <taxon>Teleostei</taxon>
        <taxon>Anguilliformes</taxon>
        <taxon>Anguillidae</taxon>
        <taxon>Anguilla</taxon>
    </lineage>
</organism>
<accession>A0A0E9XAB8</accession>